<protein>
    <submittedName>
        <fullName evidence="8">Integrase/recombinase</fullName>
    </submittedName>
</protein>
<dbReference type="PANTHER" id="PTHR30349">
    <property type="entry name" value="PHAGE INTEGRASE-RELATED"/>
    <property type="match status" value="1"/>
</dbReference>
<evidence type="ECO:0000256" key="4">
    <source>
        <dbReference type="ARBA" id="ARBA00023172"/>
    </source>
</evidence>
<evidence type="ECO:0000259" key="7">
    <source>
        <dbReference type="PROSITE" id="PS51900"/>
    </source>
</evidence>
<dbReference type="InterPro" id="IPR011010">
    <property type="entry name" value="DNA_brk_join_enz"/>
</dbReference>
<keyword evidence="2" id="KW-0229">DNA integration</keyword>
<dbReference type="GO" id="GO:0006310">
    <property type="term" value="P:DNA recombination"/>
    <property type="evidence" value="ECO:0007669"/>
    <property type="project" value="UniProtKB-KW"/>
</dbReference>
<dbReference type="Pfam" id="PF02899">
    <property type="entry name" value="Phage_int_SAM_1"/>
    <property type="match status" value="1"/>
</dbReference>
<dbReference type="InterPro" id="IPR013762">
    <property type="entry name" value="Integrase-like_cat_sf"/>
</dbReference>
<dbReference type="PROSITE" id="PS51898">
    <property type="entry name" value="TYR_RECOMBINASE"/>
    <property type="match status" value="1"/>
</dbReference>
<dbReference type="GO" id="GO:0003677">
    <property type="term" value="F:DNA binding"/>
    <property type="evidence" value="ECO:0007669"/>
    <property type="project" value="UniProtKB-UniRule"/>
</dbReference>
<accession>A0A1V1PDI7</accession>
<sequence length="356" mass="41219">MQRYHTGGLKMARKVKNQFLKHLREYFNVFLPRQKNCSIHTINSSSQTWNLLLKHVSGTRKVNPEKITFSMLNRTMVVGFLDTMETERAWKAVTRNQRLSCIRSFFHYAAGMEASLSIYADDLSRIPLKKAINTSRTIEFMSREAMKVFLNQPDTETRMGIRDQFFMSLMYDTAARNCEMLSMKLADFNESDKSVYLLGKGAKPRLVPVTAKTVLLFQRYKSSFHQAGKVSDPMFYVRHKGKKTTMSDDNVARFIKKYSGSARAACAEIPERVHPHMFRRSRAMHLYRSGMPLALLSEWLGHENPETTLIYAYSDTEMKRDAIEKADKQDSVIESLQEKAVWENNEDILQKLCGFQ</sequence>
<evidence type="ECO:0000256" key="5">
    <source>
        <dbReference type="PROSITE-ProRule" id="PRU01248"/>
    </source>
</evidence>
<dbReference type="InterPro" id="IPR004107">
    <property type="entry name" value="Integrase_SAM-like_N"/>
</dbReference>
<evidence type="ECO:0000256" key="2">
    <source>
        <dbReference type="ARBA" id="ARBA00022908"/>
    </source>
</evidence>
<keyword evidence="4" id="KW-0233">DNA recombination</keyword>
<evidence type="ECO:0000256" key="3">
    <source>
        <dbReference type="ARBA" id="ARBA00023125"/>
    </source>
</evidence>
<dbReference type="Gene3D" id="1.10.443.10">
    <property type="entry name" value="Intergrase catalytic core"/>
    <property type="match status" value="1"/>
</dbReference>
<dbReference type="Gene3D" id="1.10.150.130">
    <property type="match status" value="1"/>
</dbReference>
<comment type="caution">
    <text evidence="8">The sequence shown here is derived from an EMBL/GenBank/DDBJ whole genome shotgun (WGS) entry which is preliminary data.</text>
</comment>
<reference evidence="9" key="1">
    <citation type="submission" date="2012-11" db="EMBL/GenBank/DDBJ databases">
        <authorList>
            <person name="Lucero-Rivera Y.E."/>
            <person name="Tovar-Ramirez D."/>
        </authorList>
    </citation>
    <scope>NUCLEOTIDE SEQUENCE [LARGE SCALE GENOMIC DNA]</scope>
    <source>
        <strain evidence="9">Araruama</strain>
    </source>
</reference>
<dbReference type="Proteomes" id="UP000189670">
    <property type="component" value="Unassembled WGS sequence"/>
</dbReference>
<feature type="domain" description="Tyr recombinase" evidence="6">
    <location>
        <begin position="136"/>
        <end position="324"/>
    </location>
</feature>
<evidence type="ECO:0000313" key="9">
    <source>
        <dbReference type="Proteomes" id="UP000189670"/>
    </source>
</evidence>
<gene>
    <name evidence="8" type="ORF">OMM_01488</name>
</gene>
<evidence type="ECO:0000256" key="1">
    <source>
        <dbReference type="ARBA" id="ARBA00022829"/>
    </source>
</evidence>
<keyword evidence="1" id="KW-0159">Chromosome partition</keyword>
<organism evidence="8 9">
    <name type="scientific">Candidatus Magnetoglobus multicellularis str. Araruama</name>
    <dbReference type="NCBI Taxonomy" id="890399"/>
    <lineage>
        <taxon>Bacteria</taxon>
        <taxon>Pseudomonadati</taxon>
        <taxon>Thermodesulfobacteriota</taxon>
        <taxon>Desulfobacteria</taxon>
        <taxon>Desulfobacterales</taxon>
        <taxon>Desulfobacteraceae</taxon>
        <taxon>Candidatus Magnetoglobus</taxon>
    </lineage>
</organism>
<dbReference type="EMBL" id="ATBP01000118">
    <property type="protein sequence ID" value="ETR72735.1"/>
    <property type="molecule type" value="Genomic_DNA"/>
</dbReference>
<proteinExistence type="predicted"/>
<dbReference type="PROSITE" id="PS51900">
    <property type="entry name" value="CB"/>
    <property type="match status" value="1"/>
</dbReference>
<name>A0A1V1PDI7_9BACT</name>
<dbReference type="Pfam" id="PF00589">
    <property type="entry name" value="Phage_integrase"/>
    <property type="match status" value="1"/>
</dbReference>
<dbReference type="AlphaFoldDB" id="A0A1V1PDI7"/>
<dbReference type="SUPFAM" id="SSF56349">
    <property type="entry name" value="DNA breaking-rejoining enzymes"/>
    <property type="match status" value="1"/>
</dbReference>
<evidence type="ECO:0000313" key="8">
    <source>
        <dbReference type="EMBL" id="ETR72735.1"/>
    </source>
</evidence>
<dbReference type="InterPro" id="IPR050090">
    <property type="entry name" value="Tyrosine_recombinase_XerCD"/>
</dbReference>
<keyword evidence="3 5" id="KW-0238">DNA-binding</keyword>
<feature type="domain" description="Core-binding (CB)" evidence="7">
    <location>
        <begin position="10"/>
        <end position="110"/>
    </location>
</feature>
<dbReference type="PANTHER" id="PTHR30349:SF81">
    <property type="entry name" value="TYROSINE RECOMBINASE XERC"/>
    <property type="match status" value="1"/>
</dbReference>
<dbReference type="InterPro" id="IPR002104">
    <property type="entry name" value="Integrase_catalytic"/>
</dbReference>
<dbReference type="GO" id="GO:0015074">
    <property type="term" value="P:DNA integration"/>
    <property type="evidence" value="ECO:0007669"/>
    <property type="project" value="UniProtKB-KW"/>
</dbReference>
<dbReference type="GO" id="GO:0007059">
    <property type="term" value="P:chromosome segregation"/>
    <property type="evidence" value="ECO:0007669"/>
    <property type="project" value="UniProtKB-KW"/>
</dbReference>
<dbReference type="InterPro" id="IPR044068">
    <property type="entry name" value="CB"/>
</dbReference>
<evidence type="ECO:0000259" key="6">
    <source>
        <dbReference type="PROSITE" id="PS51898"/>
    </source>
</evidence>
<dbReference type="InterPro" id="IPR010998">
    <property type="entry name" value="Integrase_recombinase_N"/>
</dbReference>